<feature type="region of interest" description="Disordered" evidence="1">
    <location>
        <begin position="1"/>
        <end position="33"/>
    </location>
</feature>
<feature type="transmembrane region" description="Helical" evidence="2">
    <location>
        <begin position="47"/>
        <end position="65"/>
    </location>
</feature>
<feature type="region of interest" description="Disordered" evidence="1">
    <location>
        <begin position="709"/>
        <end position="757"/>
    </location>
</feature>
<dbReference type="GeneID" id="28901063"/>
<sequence>MLPPTRTFSPKQGLEKRDDDLRPRKAGATASTWSAMGTGSRLRRRRFLFVLLALLIVYLFVKNIPTDLGPAPARMGFSSPPSATYHAPGSPDAALRNPQARLPLRESAPTSQHNFNGPIKFYKLASSLHAIAKTMGHRKINRNILFAAASLQSATTLIPTACEMARWRRNFVHFALMGRGDITIQELLEINGIGDECEVYWHDARPDFSIQSTDFRMSVSVSTALNHLNEYIHPQAIITDAQTAEEEFFTKSIQEKAEDIGRPVIFVPKDAVERLKWITRLDSGSLGAWNKANVDILVNAPIGSSGTLIRLLQTLAKADYFLSQPPRLTIELPANVDLPTQRYLESFKWPPWTSQGKFQSNQLTLRHRVPRQLSTTEDASSRFVESFYPANPVKSHVLVLSPQAELSPLYFHYLKYTLLEYKYSNYGAHDSEQILGVSLELPSQHLNETAAFEPPRARLDTTWSNGEQGATSFLWEAPNSNAALYFGDKWVEFHNFLSNRMQVYHSQMEARQPSPPRKKLVSEKYPAWMEYMLELIRARGYSMLYPAFKQEDALVVVHNELYQIPEEFQHVPGEMTEGVNSADPENPPPLDPNEPFLTDPSTHKAFTPLNEPPLGSRSIVSMLPYDGDLPEVAIMPHLTFDGREVSAEESINEALAFKAIFQSEVGGCPEPKPQKVRPMGAIDLFCLQDEETGGEYLNRDDEQTGAYDAKGVPAVSNDIFPSEDKYGPAAGEEKTTSGFAFDETSDKPTTRGSQPAS</sequence>
<dbReference type="Proteomes" id="UP000076632">
    <property type="component" value="Unassembled WGS sequence"/>
</dbReference>
<dbReference type="InParanoid" id="A0A165H8F8"/>
<feature type="compositionally biased region" description="Polar residues" evidence="1">
    <location>
        <begin position="1"/>
        <end position="10"/>
    </location>
</feature>
<dbReference type="EMBL" id="KV407457">
    <property type="protein sequence ID" value="KZF23130.1"/>
    <property type="molecule type" value="Genomic_DNA"/>
</dbReference>
<proteinExistence type="predicted"/>
<protein>
    <submittedName>
        <fullName evidence="3">Uncharacterized protein</fullName>
    </submittedName>
</protein>
<name>A0A165H8F8_XYLHT</name>
<reference evidence="3 4" key="1">
    <citation type="journal article" date="2016" name="Fungal Biol.">
        <title>The genome of Xylona heveae provides a window into fungal endophytism.</title>
        <authorList>
            <person name="Gazis R."/>
            <person name="Kuo A."/>
            <person name="Riley R."/>
            <person name="LaButti K."/>
            <person name="Lipzen A."/>
            <person name="Lin J."/>
            <person name="Amirebrahimi M."/>
            <person name="Hesse C.N."/>
            <person name="Spatafora J.W."/>
            <person name="Henrissat B."/>
            <person name="Hainaut M."/>
            <person name="Grigoriev I.V."/>
            <person name="Hibbett D.S."/>
        </authorList>
    </citation>
    <scope>NUCLEOTIDE SEQUENCE [LARGE SCALE GENOMIC DNA]</scope>
    <source>
        <strain evidence="3 4">TC161</strain>
    </source>
</reference>
<evidence type="ECO:0000313" key="3">
    <source>
        <dbReference type="EMBL" id="KZF23130.1"/>
    </source>
</evidence>
<keyword evidence="2" id="KW-0812">Transmembrane</keyword>
<organism evidence="3 4">
    <name type="scientific">Xylona heveae (strain CBS 132557 / TC161)</name>
    <dbReference type="NCBI Taxonomy" id="1328760"/>
    <lineage>
        <taxon>Eukaryota</taxon>
        <taxon>Fungi</taxon>
        <taxon>Dikarya</taxon>
        <taxon>Ascomycota</taxon>
        <taxon>Pezizomycotina</taxon>
        <taxon>Xylonomycetes</taxon>
        <taxon>Xylonales</taxon>
        <taxon>Xylonaceae</taxon>
        <taxon>Xylona</taxon>
    </lineage>
</organism>
<keyword evidence="2" id="KW-0472">Membrane</keyword>
<dbReference type="OrthoDB" id="5397682at2759"/>
<feature type="compositionally biased region" description="Basic and acidic residues" evidence="1">
    <location>
        <begin position="13"/>
        <end position="23"/>
    </location>
</feature>
<dbReference type="OMA" id="STIPWFQ"/>
<evidence type="ECO:0000256" key="2">
    <source>
        <dbReference type="SAM" id="Phobius"/>
    </source>
</evidence>
<accession>A0A165H8F8</accession>
<dbReference type="AlphaFoldDB" id="A0A165H8F8"/>
<dbReference type="PANTHER" id="PTHR33604">
    <property type="entry name" value="OSJNBA0004B13.7 PROTEIN"/>
    <property type="match status" value="1"/>
</dbReference>
<evidence type="ECO:0000256" key="1">
    <source>
        <dbReference type="SAM" id="MobiDB-lite"/>
    </source>
</evidence>
<feature type="compositionally biased region" description="Basic and acidic residues" evidence="1">
    <location>
        <begin position="722"/>
        <end position="735"/>
    </location>
</feature>
<dbReference type="PANTHER" id="PTHR33604:SF3">
    <property type="entry name" value="OSJNBA0004B13.7 PROTEIN"/>
    <property type="match status" value="1"/>
</dbReference>
<keyword evidence="4" id="KW-1185">Reference proteome</keyword>
<evidence type="ECO:0000313" key="4">
    <source>
        <dbReference type="Proteomes" id="UP000076632"/>
    </source>
</evidence>
<dbReference type="STRING" id="1328760.A0A165H8F8"/>
<dbReference type="RefSeq" id="XP_018188685.1">
    <property type="nucleotide sequence ID" value="XM_018335926.1"/>
</dbReference>
<gene>
    <name evidence="3" type="ORF">L228DRAFT_281881</name>
</gene>
<keyword evidence="2" id="KW-1133">Transmembrane helix</keyword>